<sequence length="694" mass="78258">MTKGILRFLFVSLVFREALSVIDEPPTMKFTPALAMRCGKATKYRNVNTGEWISSGRDCINGSEELLDYCKTVYPNLMITNVLEEEKSVTISHWCRAGTNPPCRGHRHTVKPVRCVVGRYVATPLELAEGCTDHHEIDYTQCFELGHWKTVASSLCEAKGKIMSKPTLLESCPAAGQYHGVQFLCCQRPVAPILRAPKPNKGKRVPAVRSTIVKKQLDGDEICRLPKVIGPCRASIPKWYYNSESGECQFFIYGGCNKNENNFETKEDCRRRCALSRTGQADVGSDNTFCGLPSETGMCRAYFEKFYYDAQAGECKKFVFGGCGGNENKFDRKDDCEKTCSGYRKPGAEDILQREPLALPTFNLGPVIPDDTMDVIAEEPTTAATTTAQSSTLTTTTTMSTSSSSPFYTAETTLDTEHDVFSDKFEELRAHRQDKMDELLAQWEAETQGLDQAAKLQKEDELQDRISVVQEEFNGKMRTLNEFHMTRMDAMFIQERSKALDKFLDTVKTPKGRHIVDSLRKYIDVEAKEKSHVIQHYYMALEESFDENGVAQLKERISEIDLRITKTRTVLDGQPTVMVRFQEEVDEIIATVPDTPDFDVDLDFSNRCALPYEVGNCRASIDAFYFDVETRECKHFIYGGCGGNENKFDSIEDCRIACPGKVCRFCFRASKVLGAEVPTPSYQRSKISQHFTTV</sequence>
<feature type="domain" description="BPTI/Kunitz inhibitor" evidence="7">
    <location>
        <begin position="223"/>
        <end position="273"/>
    </location>
</feature>
<dbReference type="PANTHER" id="PTHR10083">
    <property type="entry name" value="KUNITZ-TYPE PROTEASE INHIBITOR-RELATED"/>
    <property type="match status" value="1"/>
</dbReference>
<proteinExistence type="evidence at transcript level"/>
<evidence type="ECO:0000259" key="8">
    <source>
        <dbReference type="PROSITE" id="PS51869"/>
    </source>
</evidence>
<dbReference type="Pfam" id="PF12924">
    <property type="entry name" value="APP_Cu_bd"/>
    <property type="match status" value="1"/>
</dbReference>
<dbReference type="GO" id="GO:0046914">
    <property type="term" value="F:transition metal ion binding"/>
    <property type="evidence" value="ECO:0007669"/>
    <property type="project" value="InterPro"/>
</dbReference>
<dbReference type="InterPro" id="IPR036669">
    <property type="entry name" value="Amyloid_Cu-bd_sf"/>
</dbReference>
<dbReference type="Pfam" id="PF02177">
    <property type="entry name" value="APP_N"/>
    <property type="match status" value="1"/>
</dbReference>
<dbReference type="InterPro" id="IPR015849">
    <property type="entry name" value="Amyloid_glyco_heparin-bd"/>
</dbReference>
<keyword evidence="3 4" id="KW-1015">Disulfide bond</keyword>
<dbReference type="PANTHER" id="PTHR10083:SF374">
    <property type="entry name" value="BPTI_KUNITZ INHIBITOR DOMAIN-CONTAINING PROTEIN"/>
    <property type="match status" value="1"/>
</dbReference>
<feature type="region of interest" description="Disordered" evidence="5">
    <location>
        <begin position="382"/>
        <end position="404"/>
    </location>
</feature>
<feature type="domain" description="BPTI/Kunitz inhibitor" evidence="7">
    <location>
        <begin position="608"/>
        <end position="658"/>
    </location>
</feature>
<dbReference type="EMBL" id="KY249556">
    <property type="protein sequence ID" value="ATN40259.1"/>
    <property type="molecule type" value="mRNA"/>
</dbReference>
<dbReference type="PROSITE" id="PS50279">
    <property type="entry name" value="BPTI_KUNITZ_2"/>
    <property type="match status" value="3"/>
</dbReference>
<dbReference type="FunFam" id="4.10.410.10:FF:000021">
    <property type="entry name" value="Serine protease inhibitor, putative"/>
    <property type="match status" value="1"/>
</dbReference>
<dbReference type="InterPro" id="IPR020901">
    <property type="entry name" value="Prtase_inh_Kunz-CS"/>
</dbReference>
<feature type="disulfide bond" evidence="4">
    <location>
        <begin position="142"/>
        <end position="172"/>
    </location>
</feature>
<keyword evidence="2" id="KW-0186">Copper</keyword>
<evidence type="ECO:0000256" key="5">
    <source>
        <dbReference type="SAM" id="MobiDB-lite"/>
    </source>
</evidence>
<evidence type="ECO:0000313" key="9">
    <source>
        <dbReference type="EMBL" id="ATN40259.1"/>
    </source>
</evidence>
<dbReference type="GO" id="GO:0004867">
    <property type="term" value="F:serine-type endopeptidase inhibitor activity"/>
    <property type="evidence" value="ECO:0007669"/>
    <property type="project" value="InterPro"/>
</dbReference>
<dbReference type="SUPFAM" id="SSF109843">
    <property type="entry name" value="CAPPD, an extracellular domain of amyloid beta A4 protein"/>
    <property type="match status" value="1"/>
</dbReference>
<dbReference type="FunFam" id="4.10.410.10:FF:000020">
    <property type="entry name" value="Collagen, type VI, alpha 3"/>
    <property type="match status" value="1"/>
</dbReference>
<dbReference type="GO" id="GO:0005615">
    <property type="term" value="C:extracellular space"/>
    <property type="evidence" value="ECO:0007669"/>
    <property type="project" value="TreeGrafter"/>
</dbReference>
<keyword evidence="6" id="KW-0732">Signal</keyword>
<dbReference type="AlphaFoldDB" id="A0A2D1CNA4"/>
<dbReference type="Gene3D" id="1.20.120.770">
    <property type="entry name" value="Amyloid precursor protein, E2 domain"/>
    <property type="match status" value="1"/>
</dbReference>
<dbReference type="InterPro" id="IPR008154">
    <property type="entry name" value="Amyloid_glyco_extra"/>
</dbReference>
<dbReference type="InterPro" id="IPR036880">
    <property type="entry name" value="Kunitz_BPTI_sf"/>
</dbReference>
<comment type="similarity">
    <text evidence="4">Belongs to the APP family.</text>
</comment>
<dbReference type="CDD" id="cd22638">
    <property type="entry name" value="Kunitz_amblin-like"/>
    <property type="match status" value="1"/>
</dbReference>
<keyword evidence="1" id="KW-0646">Protease inhibitor</keyword>
<feature type="domain" description="E1" evidence="8">
    <location>
        <begin position="28"/>
        <end position="188"/>
    </location>
</feature>
<evidence type="ECO:0000259" key="7">
    <source>
        <dbReference type="PROSITE" id="PS50279"/>
    </source>
</evidence>
<dbReference type="InterPro" id="IPR024329">
    <property type="entry name" value="Amyloid_glyco_E2_domain"/>
</dbReference>
<dbReference type="PRINTS" id="PR00759">
    <property type="entry name" value="BASICPTASE"/>
</dbReference>
<reference evidence="9" key="1">
    <citation type="submission" date="2016-11" db="EMBL/GenBank/DDBJ databases">
        <title>Amyloid and allorecognition in Botryllus schlosseri.</title>
        <authorList>
            <person name="Franchi N."/>
            <person name="Ballarin L."/>
        </authorList>
    </citation>
    <scope>NUCLEOTIDE SEQUENCE</scope>
</reference>
<dbReference type="GO" id="GO:0008201">
    <property type="term" value="F:heparin binding"/>
    <property type="evidence" value="ECO:0007669"/>
    <property type="project" value="UniProtKB-UniRule"/>
</dbReference>
<evidence type="ECO:0000256" key="6">
    <source>
        <dbReference type="SAM" id="SignalP"/>
    </source>
</evidence>
<dbReference type="InterPro" id="IPR011178">
    <property type="entry name" value="Amyloid_glyco_Cu-bd"/>
</dbReference>
<protein>
    <submittedName>
        <fullName evidence="9">Amyloid protein</fullName>
    </submittedName>
</protein>
<dbReference type="Pfam" id="PF00014">
    <property type="entry name" value="Kunitz_BPTI"/>
    <property type="match status" value="3"/>
</dbReference>
<evidence type="ECO:0000256" key="2">
    <source>
        <dbReference type="ARBA" id="ARBA00023008"/>
    </source>
</evidence>
<comment type="caution">
    <text evidence="4">Lacks conserved residue(s) required for the propagation of feature annotation.</text>
</comment>
<dbReference type="SUPFAM" id="SSF57362">
    <property type="entry name" value="BPTI-like"/>
    <property type="match status" value="3"/>
</dbReference>
<dbReference type="SMART" id="SM00006">
    <property type="entry name" value="A4_EXTRA"/>
    <property type="match status" value="1"/>
</dbReference>
<dbReference type="InterPro" id="IPR036454">
    <property type="entry name" value="Amyloid_glyco_heparin-bd_sf"/>
</dbReference>
<evidence type="ECO:0000256" key="4">
    <source>
        <dbReference type="PROSITE-ProRule" id="PRU01217"/>
    </source>
</evidence>
<dbReference type="SUPFAM" id="SSF56491">
    <property type="entry name" value="A heparin-binding domain"/>
    <property type="match status" value="1"/>
</dbReference>
<dbReference type="PROSITE" id="PS00280">
    <property type="entry name" value="BPTI_KUNITZ_1"/>
    <property type="match status" value="3"/>
</dbReference>
<accession>A0A2D1CNA4</accession>
<dbReference type="Gene3D" id="3.30.1490.140">
    <property type="entry name" value="Amyloidogenic glycoprotein, copper-binding domain"/>
    <property type="match status" value="1"/>
</dbReference>
<dbReference type="Gene3D" id="4.10.410.10">
    <property type="entry name" value="Pancreatic trypsin inhibitor Kunitz domain"/>
    <property type="match status" value="3"/>
</dbReference>
<dbReference type="PROSITE" id="PS51869">
    <property type="entry name" value="APP_E1"/>
    <property type="match status" value="1"/>
</dbReference>
<dbReference type="GO" id="GO:0044483">
    <property type="term" value="P:venom-mediated perturbation of hemostasis"/>
    <property type="evidence" value="ECO:0007669"/>
    <property type="project" value="UniProtKB-ARBA"/>
</dbReference>
<evidence type="ECO:0000256" key="1">
    <source>
        <dbReference type="ARBA" id="ARBA00022690"/>
    </source>
</evidence>
<organism evidence="9">
    <name type="scientific">Botryllus schlosseri</name>
    <name type="common">Golden star tunicate</name>
    <name type="synonym">Alcyonium schlosseri</name>
    <dbReference type="NCBI Taxonomy" id="30301"/>
    <lineage>
        <taxon>Eukaryota</taxon>
        <taxon>Metazoa</taxon>
        <taxon>Chordata</taxon>
        <taxon>Tunicata</taxon>
        <taxon>Ascidiacea</taxon>
        <taxon>Stolidobranchia</taxon>
        <taxon>Styelidae</taxon>
        <taxon>Botryllus</taxon>
    </lineage>
</organism>
<dbReference type="Gene3D" id="3.90.570.10">
    <property type="entry name" value="Amyloidogenic glycoprotein, heparin-binding domain"/>
    <property type="match status" value="1"/>
</dbReference>
<dbReference type="InterPro" id="IPR002223">
    <property type="entry name" value="Kunitz_BPTI"/>
</dbReference>
<dbReference type="SMART" id="SM00131">
    <property type="entry name" value="KU"/>
    <property type="match status" value="3"/>
</dbReference>
<dbReference type="SUPFAM" id="SSF89811">
    <property type="entry name" value="Amyloid beta a4 protein copper binding domain (domain 2)"/>
    <property type="match status" value="1"/>
</dbReference>
<feature type="region of interest" description="GFLD subdomain" evidence="4">
    <location>
        <begin position="28"/>
        <end position="121"/>
    </location>
</feature>
<feature type="chain" id="PRO_5013581599" evidence="6">
    <location>
        <begin position="21"/>
        <end position="694"/>
    </location>
</feature>
<name>A0A2D1CNA4_BOTSH</name>
<evidence type="ECO:0000256" key="3">
    <source>
        <dbReference type="ARBA" id="ARBA00023157"/>
    </source>
</evidence>
<feature type="signal peptide" evidence="6">
    <location>
        <begin position="1"/>
        <end position="20"/>
    </location>
</feature>
<dbReference type="InterPro" id="IPR050098">
    <property type="entry name" value="TFPI/VKTCI-like"/>
</dbReference>
<dbReference type="Pfam" id="PF12925">
    <property type="entry name" value="APP_E2"/>
    <property type="match status" value="1"/>
</dbReference>
<feature type="region of interest" description="CuBD subdomain" evidence="4">
    <location>
        <begin position="129"/>
        <end position="188"/>
    </location>
</feature>
<dbReference type="InterPro" id="IPR036176">
    <property type="entry name" value="E2_sf"/>
</dbReference>
<dbReference type="CDD" id="cd00109">
    <property type="entry name" value="Kunitz-type"/>
    <property type="match status" value="1"/>
</dbReference>
<feature type="domain" description="BPTI/Kunitz inhibitor" evidence="7">
    <location>
        <begin position="290"/>
        <end position="340"/>
    </location>
</feature>